<dbReference type="Proteomes" id="UP000824540">
    <property type="component" value="Unassembled WGS sequence"/>
</dbReference>
<gene>
    <name evidence="1" type="ORF">JZ751_019812</name>
</gene>
<accession>A0A8T2NU66</accession>
<reference evidence="1" key="1">
    <citation type="thesis" date="2021" institute="BYU ScholarsArchive" country="Provo, UT, USA">
        <title>Applications of and Algorithms for Genome Assembly and Genomic Analyses with an Emphasis on Marine Teleosts.</title>
        <authorList>
            <person name="Pickett B.D."/>
        </authorList>
    </citation>
    <scope>NUCLEOTIDE SEQUENCE</scope>
    <source>
        <strain evidence="1">HI-2016</strain>
    </source>
</reference>
<comment type="caution">
    <text evidence="1">The sequence shown here is derived from an EMBL/GenBank/DDBJ whole genome shotgun (WGS) entry which is preliminary data.</text>
</comment>
<evidence type="ECO:0000313" key="2">
    <source>
        <dbReference type="Proteomes" id="UP000824540"/>
    </source>
</evidence>
<sequence>MVASRERPVVTGSAVGRRGGITKREVGQWNWAGPLTPRIDSACGSAKQRDYGGEDFFFFI</sequence>
<protein>
    <submittedName>
        <fullName evidence="1">Uncharacterized protein</fullName>
    </submittedName>
</protein>
<evidence type="ECO:0000313" key="1">
    <source>
        <dbReference type="EMBL" id="KAG9341058.1"/>
    </source>
</evidence>
<dbReference type="AlphaFoldDB" id="A0A8T2NU66"/>
<proteinExistence type="predicted"/>
<dbReference type="EMBL" id="JAFBMS010000038">
    <property type="protein sequence ID" value="KAG9341058.1"/>
    <property type="molecule type" value="Genomic_DNA"/>
</dbReference>
<keyword evidence="2" id="KW-1185">Reference proteome</keyword>
<organism evidence="1 2">
    <name type="scientific">Albula glossodonta</name>
    <name type="common">roundjaw bonefish</name>
    <dbReference type="NCBI Taxonomy" id="121402"/>
    <lineage>
        <taxon>Eukaryota</taxon>
        <taxon>Metazoa</taxon>
        <taxon>Chordata</taxon>
        <taxon>Craniata</taxon>
        <taxon>Vertebrata</taxon>
        <taxon>Euteleostomi</taxon>
        <taxon>Actinopterygii</taxon>
        <taxon>Neopterygii</taxon>
        <taxon>Teleostei</taxon>
        <taxon>Albuliformes</taxon>
        <taxon>Albulidae</taxon>
        <taxon>Albula</taxon>
    </lineage>
</organism>
<name>A0A8T2NU66_9TELE</name>